<protein>
    <recommendedName>
        <fullName evidence="14">Chromatin structure-remodeling complex protein rsc1</fullName>
    </recommendedName>
</protein>
<dbReference type="InterPro" id="IPR001025">
    <property type="entry name" value="BAH_dom"/>
</dbReference>
<evidence type="ECO:0000313" key="12">
    <source>
        <dbReference type="EMBL" id="QSZ31210.1"/>
    </source>
</evidence>
<dbReference type="InterPro" id="IPR043151">
    <property type="entry name" value="BAH_sf"/>
</dbReference>
<dbReference type="CDD" id="cd05522">
    <property type="entry name" value="Bromo_Rsc1_2_II"/>
    <property type="match status" value="1"/>
</dbReference>
<dbReference type="PANTHER" id="PTHR16062">
    <property type="entry name" value="SWI/SNF-RELATED"/>
    <property type="match status" value="1"/>
</dbReference>
<dbReference type="InterPro" id="IPR001487">
    <property type="entry name" value="Bromodomain"/>
</dbReference>
<dbReference type="GO" id="GO:0016586">
    <property type="term" value="C:RSC-type complex"/>
    <property type="evidence" value="ECO:0007669"/>
    <property type="project" value="InterPro"/>
</dbReference>
<feature type="compositionally biased region" description="Acidic residues" evidence="9">
    <location>
        <begin position="252"/>
        <end position="276"/>
    </location>
</feature>
<feature type="compositionally biased region" description="Low complexity" evidence="9">
    <location>
        <begin position="706"/>
        <end position="733"/>
    </location>
</feature>
<dbReference type="FunFam" id="1.20.920.10:FF:000048">
    <property type="entry name" value="RSC complex subunit (RSC1), putative"/>
    <property type="match status" value="1"/>
</dbReference>
<dbReference type="SMART" id="SM00439">
    <property type="entry name" value="BAH"/>
    <property type="match status" value="1"/>
</dbReference>
<dbReference type="PROSITE" id="PS51038">
    <property type="entry name" value="BAH"/>
    <property type="match status" value="1"/>
</dbReference>
<feature type="region of interest" description="Disordered" evidence="9">
    <location>
        <begin position="1"/>
        <end position="79"/>
    </location>
</feature>
<dbReference type="InterPro" id="IPR036427">
    <property type="entry name" value="Bromodomain-like_sf"/>
</dbReference>
<keyword evidence="7" id="KW-0539">Nucleus</keyword>
<dbReference type="SUPFAM" id="SSF47370">
    <property type="entry name" value="Bromodomain"/>
    <property type="match status" value="2"/>
</dbReference>
<dbReference type="Proteomes" id="UP000672032">
    <property type="component" value="Chromosome 2"/>
</dbReference>
<evidence type="ECO:0000259" key="11">
    <source>
        <dbReference type="PROSITE" id="PS51038"/>
    </source>
</evidence>
<dbReference type="PRINTS" id="PR00503">
    <property type="entry name" value="BROMODOMAIN"/>
</dbReference>
<dbReference type="Gene3D" id="2.30.30.490">
    <property type="match status" value="1"/>
</dbReference>
<evidence type="ECO:0000256" key="2">
    <source>
        <dbReference type="ARBA" id="ARBA00022737"/>
    </source>
</evidence>
<evidence type="ECO:0000256" key="7">
    <source>
        <dbReference type="ARBA" id="ARBA00023242"/>
    </source>
</evidence>
<dbReference type="AlphaFoldDB" id="A0A8A3P3L8"/>
<feature type="domain" description="BAH" evidence="11">
    <location>
        <begin position="451"/>
        <end position="570"/>
    </location>
</feature>
<comment type="subcellular location">
    <subcellularLocation>
        <location evidence="1">Nucleus</location>
    </subcellularLocation>
</comment>
<feature type="compositionally biased region" description="Acidic residues" evidence="9">
    <location>
        <begin position="64"/>
        <end position="75"/>
    </location>
</feature>
<evidence type="ECO:0000256" key="1">
    <source>
        <dbReference type="ARBA" id="ARBA00004123"/>
    </source>
</evidence>
<feature type="compositionally biased region" description="Basic and acidic residues" evidence="9">
    <location>
        <begin position="36"/>
        <end position="63"/>
    </location>
</feature>
<dbReference type="GO" id="GO:0006338">
    <property type="term" value="P:chromatin remodeling"/>
    <property type="evidence" value="ECO:0007669"/>
    <property type="project" value="InterPro"/>
</dbReference>
<evidence type="ECO:0000256" key="9">
    <source>
        <dbReference type="SAM" id="MobiDB-lite"/>
    </source>
</evidence>
<evidence type="ECO:0000313" key="13">
    <source>
        <dbReference type="Proteomes" id="UP000672032"/>
    </source>
</evidence>
<dbReference type="InterPro" id="IPR048047">
    <property type="entry name" value="RSC1/2_bromodom"/>
</dbReference>
<dbReference type="InterPro" id="IPR037382">
    <property type="entry name" value="Rsc/polybromo"/>
</dbReference>
<reference evidence="12" key="1">
    <citation type="submission" date="2020-10" db="EMBL/GenBank/DDBJ databases">
        <title>Genome Sequence of Monilinia vaccinii-corymbosi Sheds Light on Mummy Berry Disease Infection of Blueberry and Mating Type.</title>
        <authorList>
            <person name="Yow A.G."/>
            <person name="Zhang Y."/>
            <person name="Bansal K."/>
            <person name="Eacker S.M."/>
            <person name="Sullivan S."/>
            <person name="Liachko I."/>
            <person name="Cubeta M.A."/>
            <person name="Rollins J.A."/>
            <person name="Ashrafi H."/>
        </authorList>
    </citation>
    <scope>NUCLEOTIDE SEQUENCE</scope>
    <source>
        <strain evidence="12">RL-1</strain>
    </source>
</reference>
<dbReference type="CDD" id="cd04717">
    <property type="entry name" value="BAH_polybromo"/>
    <property type="match status" value="1"/>
</dbReference>
<feature type="region of interest" description="Disordered" evidence="9">
    <location>
        <begin position="234"/>
        <end position="321"/>
    </location>
</feature>
<evidence type="ECO:0000256" key="6">
    <source>
        <dbReference type="ARBA" id="ARBA00023163"/>
    </source>
</evidence>
<feature type="compositionally biased region" description="Basic and acidic residues" evidence="9">
    <location>
        <begin position="293"/>
        <end position="309"/>
    </location>
</feature>
<keyword evidence="4" id="KW-0805">Transcription regulation</keyword>
<feature type="compositionally biased region" description="Polar residues" evidence="9">
    <location>
        <begin position="764"/>
        <end position="789"/>
    </location>
</feature>
<dbReference type="CDD" id="cd04369">
    <property type="entry name" value="Bromodomain"/>
    <property type="match status" value="1"/>
</dbReference>
<dbReference type="Gene3D" id="1.20.920.10">
    <property type="entry name" value="Bromodomain-like"/>
    <property type="match status" value="2"/>
</dbReference>
<evidence type="ECO:0000256" key="3">
    <source>
        <dbReference type="ARBA" id="ARBA00022853"/>
    </source>
</evidence>
<evidence type="ECO:0000259" key="10">
    <source>
        <dbReference type="PROSITE" id="PS50014"/>
    </source>
</evidence>
<dbReference type="FunFam" id="2.30.30.490:FF:000015">
    <property type="entry name" value="Chromatin structure-remodeling complex subunit RSC1"/>
    <property type="match status" value="1"/>
</dbReference>
<feature type="domain" description="Bromo" evidence="10">
    <location>
        <begin position="135"/>
        <end position="205"/>
    </location>
</feature>
<keyword evidence="3" id="KW-0156">Chromatin regulator</keyword>
<dbReference type="PROSITE" id="PS50014">
    <property type="entry name" value="BROMODOMAIN_2"/>
    <property type="match status" value="2"/>
</dbReference>
<dbReference type="GO" id="GO:0006368">
    <property type="term" value="P:transcription elongation by RNA polymerase II"/>
    <property type="evidence" value="ECO:0007669"/>
    <property type="project" value="TreeGrafter"/>
</dbReference>
<evidence type="ECO:0000256" key="5">
    <source>
        <dbReference type="ARBA" id="ARBA00023117"/>
    </source>
</evidence>
<evidence type="ECO:0000256" key="8">
    <source>
        <dbReference type="PROSITE-ProRule" id="PRU00035"/>
    </source>
</evidence>
<dbReference type="OrthoDB" id="1742084at2759"/>
<feature type="compositionally biased region" description="Pro residues" evidence="9">
    <location>
        <begin position="644"/>
        <end position="655"/>
    </location>
</feature>
<gene>
    <name evidence="12" type="ORF">DSL72_000773</name>
</gene>
<keyword evidence="2" id="KW-0677">Repeat</keyword>
<dbReference type="Pfam" id="PF00439">
    <property type="entry name" value="Bromodomain"/>
    <property type="match status" value="2"/>
</dbReference>
<keyword evidence="5 8" id="KW-0103">Bromodomain</keyword>
<proteinExistence type="predicted"/>
<dbReference type="PANTHER" id="PTHR16062:SF21">
    <property type="entry name" value="CHROMATIN STRUCTURE-REMODELING COMPLEX SUBUNIT RSC1-RELATED"/>
    <property type="match status" value="1"/>
</dbReference>
<organism evidence="12 13">
    <name type="scientific">Monilinia vaccinii-corymbosi</name>
    <dbReference type="NCBI Taxonomy" id="61207"/>
    <lineage>
        <taxon>Eukaryota</taxon>
        <taxon>Fungi</taxon>
        <taxon>Dikarya</taxon>
        <taxon>Ascomycota</taxon>
        <taxon>Pezizomycotina</taxon>
        <taxon>Leotiomycetes</taxon>
        <taxon>Helotiales</taxon>
        <taxon>Sclerotiniaceae</taxon>
        <taxon>Monilinia</taxon>
    </lineage>
</organism>
<dbReference type="Pfam" id="PF01426">
    <property type="entry name" value="BAH"/>
    <property type="match status" value="1"/>
</dbReference>
<feature type="compositionally biased region" description="Basic residues" evidence="9">
    <location>
        <begin position="281"/>
        <end position="292"/>
    </location>
</feature>
<sequence>MESPIPAPAQDESPVKEEEPVASNDVEMTDAPEPEAEPKVEAQAEPEAKAKPEPEPEPEREPEPEVEAQAEPEPEPEAKAKAELETVANPGTETKATETAPTSVGSLATAFGITKDGYAVMDEVVHRLTAYRTEDGYDISQLFQRMLNKRFLPDYFEVIKEPTAFSTVRQKIIRKQYKNFKEFVRDFALISHNAQVYNRPSAAAYHDAIALRELFKKEMQQLVDGKVITAEEAEMPYLGELPPVEDSPPPGPEEEEQEEEDDEEDEEEDDEDDSDDDSAKRKYKRKNRRSSMNRREGGDETKEIPEGQKKRGRPPKVHTPMEARINNILKGLRKFKNPRGELKIAPFERLPDKTNMPEYYQEVKNPMAMDLIKRQAKRKKYGNVGEVLKDLELMFENAKIFNEDDSEVYNDAVFLQNEARVLAEQEKQRPDEDFASEDGRIPLSEILYKGEVWKVGDWIHLTNLNDVTKPVVGQIYRTWRDIGGQDWINACWYLRPEQTVHRFDKHFYENEVVKTGRYIDHKIDDVVDRCFVMFFTRYFKGRPRNFPANKEIYVCEARYNETLFKLNKIKTWASCVPDEVREKDYEMDLFEVPRPMKKFPSPIKHLLRDDATENDPTPKPTEGADGAPPIVGAVHKLPRGENDSPPPSPTPPPASPLQNPEPIRPPPTSDRPRFDSQGDISMTGTTPSATASPMINQHSTQPSYTQAFAQARPSASPAPPQHSHSYSSHGTAPAAPPTPSYQPTTSYSQYTTATPSTTHHHSNPLANYQSYHTSSTPRISGINSVSHGSHGNAYNPPRPIEVYTLPDAANSSIPADVRSQFHTDEFGRIIFYTSPPLDSNPVPEESQKLGHSLKYLANKVRRKEELEKKRKLREVALEIEATERLKRAKADAEVREQAILDTQVKHIKAWTENMVRGTEALYKQLGDGV</sequence>
<dbReference type="EMBL" id="CP063406">
    <property type="protein sequence ID" value="QSZ31210.1"/>
    <property type="molecule type" value="Genomic_DNA"/>
</dbReference>
<feature type="domain" description="Bromo" evidence="10">
    <location>
        <begin position="339"/>
        <end position="409"/>
    </location>
</feature>
<keyword evidence="13" id="KW-1185">Reference proteome</keyword>
<feature type="compositionally biased region" description="Polar residues" evidence="9">
    <location>
        <begin position="678"/>
        <end position="705"/>
    </location>
</feature>
<name>A0A8A3P3L8_9HELO</name>
<feature type="region of interest" description="Disordered" evidence="9">
    <location>
        <begin position="607"/>
        <end position="798"/>
    </location>
</feature>
<dbReference type="GO" id="GO:0003682">
    <property type="term" value="F:chromatin binding"/>
    <property type="evidence" value="ECO:0007669"/>
    <property type="project" value="InterPro"/>
</dbReference>
<keyword evidence="6" id="KW-0804">Transcription</keyword>
<evidence type="ECO:0000256" key="4">
    <source>
        <dbReference type="ARBA" id="ARBA00023015"/>
    </source>
</evidence>
<dbReference type="SMART" id="SM00297">
    <property type="entry name" value="BROMO"/>
    <property type="match status" value="2"/>
</dbReference>
<accession>A0A8A3P3L8</accession>
<evidence type="ECO:0008006" key="14">
    <source>
        <dbReference type="Google" id="ProtNLM"/>
    </source>
</evidence>
<feature type="compositionally biased region" description="Low complexity" evidence="9">
    <location>
        <begin position="741"/>
        <end position="757"/>
    </location>
</feature>